<dbReference type="Pfam" id="PF00395">
    <property type="entry name" value="SLH"/>
    <property type="match status" value="2"/>
</dbReference>
<dbReference type="InterPro" id="IPR051465">
    <property type="entry name" value="Cell_Envelope_Struct_Comp"/>
</dbReference>
<feature type="chain" id="PRO_5022712310" description="SLH domain-containing protein" evidence="2">
    <location>
        <begin position="25"/>
        <end position="508"/>
    </location>
</feature>
<dbReference type="GO" id="GO:0003824">
    <property type="term" value="F:catalytic activity"/>
    <property type="evidence" value="ECO:0007669"/>
    <property type="project" value="InterPro"/>
</dbReference>
<keyword evidence="2" id="KW-0732">Signal</keyword>
<evidence type="ECO:0000313" key="4">
    <source>
        <dbReference type="EMBL" id="QEK11390.1"/>
    </source>
</evidence>
<accession>A0A5C0SBB9</accession>
<dbReference type="Proteomes" id="UP000324646">
    <property type="component" value="Chromosome"/>
</dbReference>
<dbReference type="KEGG" id="crs:FQB35_02820"/>
<sequence length="508" mass="56236">MNKRKVIICIILTMSILMSSIGFAEQYSSDQKVKKSIEKAIYYLHSVQNKDGGFPATVGNPSSLSLTSWVIMALTAAGENITDATWTPKGKNPIDYIKNSKNILEETTDYARLLLALTATNQGTVWQGEDLAKKIISFQQSSGQFCQLDQGEKGMINSHMWSILALASSGHEIPNKEKAKKWLLSRQNEDGGFGWLEGVESDADDTGVAIQALVMLGENPKTSKAIKDAMNFIKKYQQEDGGFSSGEWMGNSSNSASDSWVLQGLIAAGEDPTSNRWSINGKNGITHLLSLQNSDGSFNWKEGVSSSTVTMTSYAIMALAQRPFPVNIDYKKKAVDEELFLDLSSNHWAYKAITDLVKKNILSGYPDGTFRPEKSVTRAEFTNLMICGLNLQKSKHNVNIKFKDVFKNHWAYNAISIAVGKGFIKGRSDKIFDPNGKITGAEMATMLVNSLPPEKKSKIKEGPYWYSGYVKIAKENDLLYPNFKAKESASRAQCAYSIMKLRNLLLNN</sequence>
<dbReference type="RefSeq" id="WP_148808495.1">
    <property type="nucleotide sequence ID" value="NZ_CP042243.1"/>
</dbReference>
<reference evidence="4 5" key="1">
    <citation type="submission" date="2019-07" db="EMBL/GenBank/DDBJ databases">
        <title>Complete genome of Crassaminicella thermophila SY095.</title>
        <authorList>
            <person name="Li X."/>
        </authorList>
    </citation>
    <scope>NUCLEOTIDE SEQUENCE [LARGE SCALE GENOMIC DNA]</scope>
    <source>
        <strain evidence="4 5">SY095</strain>
    </source>
</reference>
<dbReference type="SUPFAM" id="SSF48239">
    <property type="entry name" value="Terpenoid cyclases/Protein prenyltransferases"/>
    <property type="match status" value="2"/>
</dbReference>
<organism evidence="4 5">
    <name type="scientific">Crassaminicella thermophila</name>
    <dbReference type="NCBI Taxonomy" id="2599308"/>
    <lineage>
        <taxon>Bacteria</taxon>
        <taxon>Bacillati</taxon>
        <taxon>Bacillota</taxon>
        <taxon>Clostridia</taxon>
        <taxon>Eubacteriales</taxon>
        <taxon>Clostridiaceae</taxon>
        <taxon>Crassaminicella</taxon>
    </lineage>
</organism>
<evidence type="ECO:0000313" key="5">
    <source>
        <dbReference type="Proteomes" id="UP000324646"/>
    </source>
</evidence>
<protein>
    <recommendedName>
        <fullName evidence="3">SLH domain-containing protein</fullName>
    </recommendedName>
</protein>
<gene>
    <name evidence="4" type="ORF">FQB35_02820</name>
</gene>
<dbReference type="OrthoDB" id="411361at2"/>
<evidence type="ECO:0000256" key="1">
    <source>
        <dbReference type="ARBA" id="ARBA00022737"/>
    </source>
</evidence>
<proteinExistence type="predicted"/>
<evidence type="ECO:0000259" key="3">
    <source>
        <dbReference type="PROSITE" id="PS51272"/>
    </source>
</evidence>
<dbReference type="PANTHER" id="PTHR43308">
    <property type="entry name" value="OUTER MEMBRANE PROTEIN ALPHA-RELATED"/>
    <property type="match status" value="1"/>
</dbReference>
<dbReference type="CDD" id="cd00688">
    <property type="entry name" value="ISOPREN_C2_like"/>
    <property type="match status" value="1"/>
</dbReference>
<dbReference type="EMBL" id="CP042243">
    <property type="protein sequence ID" value="QEK11390.1"/>
    <property type="molecule type" value="Genomic_DNA"/>
</dbReference>
<dbReference type="AlphaFoldDB" id="A0A5C0SBB9"/>
<dbReference type="InterPro" id="IPR001330">
    <property type="entry name" value="Prenyltrans"/>
</dbReference>
<keyword evidence="1" id="KW-0677">Repeat</keyword>
<feature type="domain" description="SLH" evidence="3">
    <location>
        <begin position="336"/>
        <end position="399"/>
    </location>
</feature>
<evidence type="ECO:0000256" key="2">
    <source>
        <dbReference type="SAM" id="SignalP"/>
    </source>
</evidence>
<dbReference type="InterPro" id="IPR001119">
    <property type="entry name" value="SLH_dom"/>
</dbReference>
<dbReference type="Gene3D" id="1.50.10.20">
    <property type="match status" value="3"/>
</dbReference>
<feature type="signal peptide" evidence="2">
    <location>
        <begin position="1"/>
        <end position="24"/>
    </location>
</feature>
<keyword evidence="5" id="KW-1185">Reference proteome</keyword>
<feature type="domain" description="SLH" evidence="3">
    <location>
        <begin position="401"/>
        <end position="461"/>
    </location>
</feature>
<dbReference type="PROSITE" id="PS51272">
    <property type="entry name" value="SLH"/>
    <property type="match status" value="2"/>
</dbReference>
<dbReference type="Pfam" id="PF00432">
    <property type="entry name" value="Prenyltrans"/>
    <property type="match status" value="1"/>
</dbReference>
<name>A0A5C0SBB9_CRATE</name>
<dbReference type="InterPro" id="IPR008930">
    <property type="entry name" value="Terpenoid_cyclase/PrenylTrfase"/>
</dbReference>